<gene>
    <name evidence="1" type="ORF">FKV68_12460</name>
</gene>
<keyword evidence="2" id="KW-1185">Reference proteome</keyword>
<dbReference type="SUPFAM" id="SSF54909">
    <property type="entry name" value="Dimeric alpha+beta barrel"/>
    <property type="match status" value="1"/>
</dbReference>
<name>A0A859QHN4_9HYPH</name>
<dbReference type="InterPro" id="IPR011008">
    <property type="entry name" value="Dimeric_a/b-barrel"/>
</dbReference>
<sequence>MARLVVLYRMPKDTAAFDRYYRSTHIPLAKKLPGLRKYEISSGGISTPGGAADLHLVATLHFDSIADIQSAFASPEGQAAAGDLANFADGGVDLYLFDTEEV</sequence>
<protein>
    <submittedName>
        <fullName evidence="1">EthD family reductase</fullName>
    </submittedName>
</protein>
<accession>A0A859QHN4</accession>
<organism evidence="1 2">
    <name type="scientific">Sinorhizobium mexicanum</name>
    <dbReference type="NCBI Taxonomy" id="375549"/>
    <lineage>
        <taxon>Bacteria</taxon>
        <taxon>Pseudomonadati</taxon>
        <taxon>Pseudomonadota</taxon>
        <taxon>Alphaproteobacteria</taxon>
        <taxon>Hyphomicrobiales</taxon>
        <taxon>Rhizobiaceae</taxon>
        <taxon>Sinorhizobium/Ensifer group</taxon>
        <taxon>Sinorhizobium</taxon>
    </lineage>
</organism>
<reference evidence="1 2" key="1">
    <citation type="submission" date="2019-06" db="EMBL/GenBank/DDBJ databases">
        <title>Complete genome sequence of Ensifer mexicanus ITTG R7 isolated from nodules of Acacia angustissima (Mill.) Kuntze.</title>
        <authorList>
            <person name="Rincon-Rosales R."/>
            <person name="Rogel M.A."/>
            <person name="Guerrero G."/>
            <person name="Rincon-Molina C.I."/>
            <person name="Lopez-Lopez A."/>
            <person name="Martinez-Romero E."/>
        </authorList>
    </citation>
    <scope>NUCLEOTIDE SEQUENCE [LARGE SCALE GENOMIC DNA]</scope>
    <source>
        <strain evidence="1 2">ITTG R7</strain>
    </source>
</reference>
<proteinExistence type="predicted"/>
<dbReference type="EMBL" id="CP041238">
    <property type="protein sequence ID" value="QLL62195.1"/>
    <property type="molecule type" value="Genomic_DNA"/>
</dbReference>
<evidence type="ECO:0000313" key="2">
    <source>
        <dbReference type="Proteomes" id="UP000510721"/>
    </source>
</evidence>
<dbReference type="Pfam" id="PF07110">
    <property type="entry name" value="EthD"/>
    <property type="match status" value="1"/>
</dbReference>
<evidence type="ECO:0000313" key="1">
    <source>
        <dbReference type="EMBL" id="QLL62195.1"/>
    </source>
</evidence>
<dbReference type="KEGG" id="emx:FKV68_12460"/>
<dbReference type="PANTHER" id="PTHR40260:SF2">
    <property type="entry name" value="BLR8190 PROTEIN"/>
    <property type="match status" value="1"/>
</dbReference>
<dbReference type="Gene3D" id="3.30.70.100">
    <property type="match status" value="1"/>
</dbReference>
<dbReference type="NCBIfam" id="TIGR02118">
    <property type="entry name" value="EthD family reductase"/>
    <property type="match status" value="1"/>
</dbReference>
<dbReference type="GO" id="GO:0016491">
    <property type="term" value="F:oxidoreductase activity"/>
    <property type="evidence" value="ECO:0007669"/>
    <property type="project" value="InterPro"/>
</dbReference>
<dbReference type="PANTHER" id="PTHR40260">
    <property type="entry name" value="BLR8190 PROTEIN"/>
    <property type="match status" value="1"/>
</dbReference>
<dbReference type="InterPro" id="IPR009799">
    <property type="entry name" value="EthD_dom"/>
</dbReference>
<dbReference type="AlphaFoldDB" id="A0A859QHN4"/>
<dbReference type="RefSeq" id="WP_180938107.1">
    <property type="nucleotide sequence ID" value="NZ_CP041238.1"/>
</dbReference>
<dbReference type="Proteomes" id="UP000510721">
    <property type="component" value="Chromosome"/>
</dbReference>